<keyword evidence="3" id="KW-1185">Reference proteome</keyword>
<comment type="caution">
    <text evidence="2">The sequence shown here is derived from an EMBL/GenBank/DDBJ whole genome shotgun (WGS) entry which is preliminary data.</text>
</comment>
<dbReference type="InParanoid" id="A0A401GVQ2"/>
<feature type="region of interest" description="Disordered" evidence="1">
    <location>
        <begin position="24"/>
        <end position="49"/>
    </location>
</feature>
<reference evidence="2 3" key="1">
    <citation type="journal article" date="2018" name="Sci. Rep.">
        <title>Genome sequence of the cauliflower mushroom Sparassis crispa (Hanabiratake) and its association with beneficial usage.</title>
        <authorList>
            <person name="Kiyama R."/>
            <person name="Furutani Y."/>
            <person name="Kawaguchi K."/>
            <person name="Nakanishi T."/>
        </authorList>
    </citation>
    <scope>NUCLEOTIDE SEQUENCE [LARGE SCALE GENOMIC DNA]</scope>
</reference>
<evidence type="ECO:0000256" key="1">
    <source>
        <dbReference type="SAM" id="MobiDB-lite"/>
    </source>
</evidence>
<dbReference type="Proteomes" id="UP000287166">
    <property type="component" value="Unassembled WGS sequence"/>
</dbReference>
<dbReference type="RefSeq" id="XP_027617176.1">
    <property type="nucleotide sequence ID" value="XM_027761375.1"/>
</dbReference>
<gene>
    <name evidence="2" type="ORF">SCP_0901420</name>
</gene>
<proteinExistence type="predicted"/>
<dbReference type="EMBL" id="BFAD01000009">
    <property type="protein sequence ID" value="GBE86263.1"/>
    <property type="molecule type" value="Genomic_DNA"/>
</dbReference>
<evidence type="ECO:0000313" key="2">
    <source>
        <dbReference type="EMBL" id="GBE86263.1"/>
    </source>
</evidence>
<sequence length="83" mass="8610">MASNVYAASCFALEAWNSQQITPIQPEASPSSIGASAAGQSSPAIGPVIQSRACHPSRATASFQICPKSLPARWLIPPSTLQT</sequence>
<accession>A0A401GVQ2</accession>
<feature type="compositionally biased region" description="Low complexity" evidence="1">
    <location>
        <begin position="28"/>
        <end position="47"/>
    </location>
</feature>
<dbReference type="AlphaFoldDB" id="A0A401GVQ2"/>
<dbReference type="GeneID" id="38783180"/>
<name>A0A401GVQ2_9APHY</name>
<organism evidence="2 3">
    <name type="scientific">Sparassis crispa</name>
    <dbReference type="NCBI Taxonomy" id="139825"/>
    <lineage>
        <taxon>Eukaryota</taxon>
        <taxon>Fungi</taxon>
        <taxon>Dikarya</taxon>
        <taxon>Basidiomycota</taxon>
        <taxon>Agaricomycotina</taxon>
        <taxon>Agaricomycetes</taxon>
        <taxon>Polyporales</taxon>
        <taxon>Sparassidaceae</taxon>
        <taxon>Sparassis</taxon>
    </lineage>
</organism>
<protein>
    <submittedName>
        <fullName evidence="2">Uncharacterized protein</fullName>
    </submittedName>
</protein>
<evidence type="ECO:0000313" key="3">
    <source>
        <dbReference type="Proteomes" id="UP000287166"/>
    </source>
</evidence>